<dbReference type="EMBL" id="MK518352">
    <property type="protein sequence ID" value="QDR24549.1"/>
    <property type="molecule type" value="Genomic_DNA"/>
</dbReference>
<dbReference type="HAMAP" id="MF_01345_B">
    <property type="entry name" value="Ribosomal_uS17_B"/>
    <property type="match status" value="1"/>
</dbReference>
<dbReference type="InterPro" id="IPR019979">
    <property type="entry name" value="Ribosomal_uS17_CS"/>
</dbReference>
<dbReference type="GO" id="GO:0003735">
    <property type="term" value="F:structural constituent of ribosome"/>
    <property type="evidence" value="ECO:0007669"/>
    <property type="project" value="InterPro"/>
</dbReference>
<dbReference type="GO" id="GO:0005840">
    <property type="term" value="C:ribosome"/>
    <property type="evidence" value="ECO:0007669"/>
    <property type="project" value="UniProtKB-KW"/>
</dbReference>
<dbReference type="GO" id="GO:1990904">
    <property type="term" value="C:ribonucleoprotein complex"/>
    <property type="evidence" value="ECO:0007669"/>
    <property type="project" value="UniProtKB-KW"/>
</dbReference>
<comment type="similarity">
    <text evidence="2 8 9">Belongs to the universal ribosomal protein uS17 family.</text>
</comment>
<evidence type="ECO:0000256" key="8">
    <source>
        <dbReference type="HAMAP-Rule" id="MF_01345"/>
    </source>
</evidence>
<organism evidence="10">
    <name type="scientific">Florenciella parvula</name>
    <dbReference type="NCBI Taxonomy" id="236787"/>
    <lineage>
        <taxon>Eukaryota</taxon>
        <taxon>Sar</taxon>
        <taxon>Stramenopiles</taxon>
        <taxon>Ochrophyta</taxon>
        <taxon>Dictyochophyceae</taxon>
        <taxon>Florenciellales</taxon>
        <taxon>Florenciella</taxon>
    </lineage>
</organism>
<keyword evidence="4 8" id="KW-0694">RNA-binding</keyword>
<dbReference type="PANTHER" id="PTHR10744">
    <property type="entry name" value="40S RIBOSOMAL PROTEIN S11 FAMILY MEMBER"/>
    <property type="match status" value="1"/>
</dbReference>
<dbReference type="RefSeq" id="YP_009684463.1">
    <property type="nucleotide sequence ID" value="NC_044407.1"/>
</dbReference>
<evidence type="ECO:0000256" key="4">
    <source>
        <dbReference type="ARBA" id="ARBA00022884"/>
    </source>
</evidence>
<evidence type="ECO:0000313" key="10">
    <source>
        <dbReference type="EMBL" id="QDR24549.1"/>
    </source>
</evidence>
<sequence>MATKEKTGIVVSNKMNKTIVVLVENRYAHPVYGKTLKTSKRFMAHDEFQECNLGDQVTISETRPISRNKRWKVKQIINKAILSN</sequence>
<protein>
    <recommendedName>
        <fullName evidence="7 8">Small ribosomal subunit protein uS17c</fullName>
    </recommendedName>
</protein>
<dbReference type="GeneID" id="41657407"/>
<evidence type="ECO:0000256" key="1">
    <source>
        <dbReference type="ARBA" id="ARBA00002932"/>
    </source>
</evidence>
<dbReference type="Pfam" id="PF00366">
    <property type="entry name" value="Ribosomal_S17"/>
    <property type="match status" value="1"/>
</dbReference>
<geneLocation type="chloroplast" evidence="10"/>
<dbReference type="PANTHER" id="PTHR10744:SF1">
    <property type="entry name" value="SMALL RIBOSOMAL SUBUNIT PROTEIN US17M"/>
    <property type="match status" value="1"/>
</dbReference>
<name>A0A516ZA32_9STRA</name>
<evidence type="ECO:0000256" key="6">
    <source>
        <dbReference type="ARBA" id="ARBA00023274"/>
    </source>
</evidence>
<accession>A0A516ZA32</accession>
<evidence type="ECO:0000256" key="5">
    <source>
        <dbReference type="ARBA" id="ARBA00022980"/>
    </source>
</evidence>
<evidence type="ECO:0000256" key="2">
    <source>
        <dbReference type="ARBA" id="ARBA00010254"/>
    </source>
</evidence>
<dbReference type="PRINTS" id="PR00973">
    <property type="entry name" value="RIBOSOMALS17"/>
</dbReference>
<dbReference type="GO" id="GO:0006412">
    <property type="term" value="P:translation"/>
    <property type="evidence" value="ECO:0007669"/>
    <property type="project" value="UniProtKB-UniRule"/>
</dbReference>
<reference evidence="10" key="1">
    <citation type="journal article" date="2019" name="J. Phycol.">
        <title>Dictyochophyceae plastid genomes reveal unusual variability of their organization.</title>
        <authorList>
            <person name="Han K.Y."/>
            <person name="Maciszewski K."/>
            <person name="Graf L."/>
            <person name="Yang J.H."/>
            <person name="Andersen R.A."/>
            <person name="Karnkowska A."/>
            <person name="Yoon H.S."/>
        </authorList>
    </citation>
    <scope>NUCLEOTIDE SEQUENCE</scope>
</reference>
<keyword evidence="10" id="KW-0934">Plastid</keyword>
<keyword evidence="10" id="KW-0150">Chloroplast</keyword>
<comment type="subcellular location">
    <subcellularLocation>
        <location evidence="8">Plastid</location>
        <location evidence="8">Chloroplast</location>
    </subcellularLocation>
</comment>
<keyword evidence="6 8" id="KW-0687">Ribonucleoprotein</keyword>
<dbReference type="SUPFAM" id="SSF50249">
    <property type="entry name" value="Nucleic acid-binding proteins"/>
    <property type="match status" value="1"/>
</dbReference>
<dbReference type="NCBIfam" id="NF004123">
    <property type="entry name" value="PRK05610.1"/>
    <property type="match status" value="1"/>
</dbReference>
<proteinExistence type="inferred from homology"/>
<keyword evidence="5 8" id="KW-0689">Ribosomal protein</keyword>
<evidence type="ECO:0000256" key="9">
    <source>
        <dbReference type="RuleBase" id="RU003872"/>
    </source>
</evidence>
<dbReference type="GO" id="GO:0005739">
    <property type="term" value="C:mitochondrion"/>
    <property type="evidence" value="ECO:0007669"/>
    <property type="project" value="TreeGrafter"/>
</dbReference>
<keyword evidence="3 8" id="KW-0699">rRNA-binding</keyword>
<dbReference type="InterPro" id="IPR000266">
    <property type="entry name" value="Ribosomal_uS17"/>
</dbReference>
<dbReference type="NCBIfam" id="TIGR03635">
    <property type="entry name" value="uS17_bact"/>
    <property type="match status" value="1"/>
</dbReference>
<dbReference type="InterPro" id="IPR012340">
    <property type="entry name" value="NA-bd_OB-fold"/>
</dbReference>
<evidence type="ECO:0000256" key="7">
    <source>
        <dbReference type="ARBA" id="ARBA00035251"/>
    </source>
</evidence>
<comment type="subunit">
    <text evidence="8">Part of the 30S ribosomal subunit.</text>
</comment>
<gene>
    <name evidence="8 10" type="primary">rps17</name>
</gene>
<dbReference type="PROSITE" id="PS00056">
    <property type="entry name" value="RIBOSOMAL_S17"/>
    <property type="match status" value="1"/>
</dbReference>
<comment type="function">
    <text evidence="1 8">One of the primary rRNA binding proteins, it binds specifically to the 5'-end of 16S ribosomal RNA.</text>
</comment>
<dbReference type="GO" id="GO:0019843">
    <property type="term" value="F:rRNA binding"/>
    <property type="evidence" value="ECO:0007669"/>
    <property type="project" value="UniProtKB-UniRule"/>
</dbReference>
<evidence type="ECO:0000256" key="3">
    <source>
        <dbReference type="ARBA" id="ARBA00022730"/>
    </source>
</evidence>
<dbReference type="AlphaFoldDB" id="A0A516ZA32"/>
<dbReference type="InterPro" id="IPR019984">
    <property type="entry name" value="Ribosomal_uS17_bact/chlr"/>
</dbReference>
<dbReference type="CDD" id="cd00364">
    <property type="entry name" value="Ribosomal_uS17"/>
    <property type="match status" value="1"/>
</dbReference>
<dbReference type="Gene3D" id="2.40.50.140">
    <property type="entry name" value="Nucleic acid-binding proteins"/>
    <property type="match status" value="1"/>
</dbReference>
<dbReference type="GO" id="GO:0009507">
    <property type="term" value="C:chloroplast"/>
    <property type="evidence" value="ECO:0007669"/>
    <property type="project" value="UniProtKB-SubCell"/>
</dbReference>